<proteinExistence type="predicted"/>
<organism evidence="3 4">
    <name type="scientific">Orbilia oligospora</name>
    <name type="common">Nematode-trapping fungus</name>
    <name type="synonym">Arthrobotrys oligospora</name>
    <dbReference type="NCBI Taxonomy" id="2813651"/>
    <lineage>
        <taxon>Eukaryota</taxon>
        <taxon>Fungi</taxon>
        <taxon>Dikarya</taxon>
        <taxon>Ascomycota</taxon>
        <taxon>Pezizomycotina</taxon>
        <taxon>Orbiliomycetes</taxon>
        <taxon>Orbiliales</taxon>
        <taxon>Orbiliaceae</taxon>
        <taxon>Orbilia</taxon>
    </lineage>
</organism>
<dbReference type="AlphaFoldDB" id="A0A7C8JB22"/>
<sequence>MYKKFTDSIEKVYKPQQMARDDGDLPEAVPVPSTLPQTYQGDHDLPQVVETTTPQKWRHPQFAGGSYTPSPPFIPPLEDKRILGLRRTTFFLSLALAVLIVFGIALGAGLGVGLRKGDSSSSSNANSSGAQTSSITSSPPSTSTTSTTSSTTTSTTTACNPLRTAAVTNGGFEAGVEASDIRPWYIPDLVAPATYEILNVNGSNVFHAICNSDLEHGAYTKIKLAQQLRTCPDTDYNFEFRYNFLPGNNQNAYIVFFIDGEEIANIRAGPNDWVTRRGNFTSKRGGNSTLLQVDFAPVAFDSQEFFVDDFEVTPA</sequence>
<feature type="region of interest" description="Disordered" evidence="1">
    <location>
        <begin position="115"/>
        <end position="157"/>
    </location>
</feature>
<accession>A0A7C8JB22</accession>
<feature type="region of interest" description="Disordered" evidence="1">
    <location>
        <begin position="16"/>
        <end position="42"/>
    </location>
</feature>
<dbReference type="Gene3D" id="2.60.120.260">
    <property type="entry name" value="Galactose-binding domain-like"/>
    <property type="match status" value="1"/>
</dbReference>
<evidence type="ECO:0000313" key="4">
    <source>
        <dbReference type="Proteomes" id="UP000475325"/>
    </source>
</evidence>
<gene>
    <name evidence="3" type="ORF">TWF102_000335</name>
</gene>
<evidence type="ECO:0000313" key="3">
    <source>
        <dbReference type="EMBL" id="KAF3107415.1"/>
    </source>
</evidence>
<feature type="compositionally biased region" description="Low complexity" evidence="1">
    <location>
        <begin position="119"/>
        <end position="157"/>
    </location>
</feature>
<evidence type="ECO:0000256" key="1">
    <source>
        <dbReference type="SAM" id="MobiDB-lite"/>
    </source>
</evidence>
<comment type="caution">
    <text evidence="3">The sequence shown here is derived from an EMBL/GenBank/DDBJ whole genome shotgun (WGS) entry which is preliminary data.</text>
</comment>
<dbReference type="Proteomes" id="UP000475325">
    <property type="component" value="Unassembled WGS sequence"/>
</dbReference>
<evidence type="ECO:0000256" key="2">
    <source>
        <dbReference type="SAM" id="Phobius"/>
    </source>
</evidence>
<feature type="transmembrane region" description="Helical" evidence="2">
    <location>
        <begin position="90"/>
        <end position="114"/>
    </location>
</feature>
<keyword evidence="2" id="KW-0472">Membrane</keyword>
<protein>
    <submittedName>
        <fullName evidence="3">Uncharacterized protein</fullName>
    </submittedName>
</protein>
<name>A0A7C8JB22_ORBOL</name>
<dbReference type="EMBL" id="WIQW01000010">
    <property type="protein sequence ID" value="KAF3107415.1"/>
    <property type="molecule type" value="Genomic_DNA"/>
</dbReference>
<reference evidence="3 4" key="1">
    <citation type="submission" date="2019-06" db="EMBL/GenBank/DDBJ databases">
        <authorList>
            <person name="Palmer J.M."/>
        </authorList>
    </citation>
    <scope>NUCLEOTIDE SEQUENCE [LARGE SCALE GENOMIC DNA]</scope>
    <source>
        <strain evidence="3 4">TWF102</strain>
    </source>
</reference>
<keyword evidence="2" id="KW-1133">Transmembrane helix</keyword>
<keyword evidence="2" id="KW-0812">Transmembrane</keyword>